<feature type="binding site" evidence="9">
    <location>
        <position position="138"/>
    </location>
    <ligand>
        <name>Zn(2+)</name>
        <dbReference type="ChEBI" id="CHEBI:29105"/>
        <note>catalytic</note>
    </ligand>
</feature>
<feature type="active site" description="Proton donor/acceptor" evidence="9">
    <location>
        <position position="202"/>
    </location>
</feature>
<evidence type="ECO:0000256" key="6">
    <source>
        <dbReference type="ARBA" id="ARBA00022997"/>
    </source>
</evidence>
<evidence type="ECO:0000256" key="2">
    <source>
        <dbReference type="ARBA" id="ARBA00022670"/>
    </source>
</evidence>
<dbReference type="InterPro" id="IPR009045">
    <property type="entry name" value="Zn_M74/Hedgehog-like"/>
</dbReference>
<sequence length="223" mass="25082">MKIVKNILLLGLIVLLCSAGAMRPTGINFHAQNRIASTALDSVNPLWAEVDFEASGMINHMAYADTANFMHTKIYPCARCFLRPEVAEALATANAIAKDKNLRLVLYDCYRPYSFQKTMYEIVNDPQYVAPPGKGSNHNRGAAIDITLADENGTLLDMGGTFDDFSEISHYDNEGVSKVGKKNRRLLRTIMMKAGFTPLSSEWWHFDYRKKRYANAGFKWDCP</sequence>
<dbReference type="GO" id="GO:0160237">
    <property type="term" value="F:D-Ala-D-Ala dipeptidase activity"/>
    <property type="evidence" value="ECO:0007669"/>
    <property type="project" value="UniProtKB-EC"/>
</dbReference>
<dbReference type="EMBL" id="CP029186">
    <property type="protein sequence ID" value="AWH86857.1"/>
    <property type="molecule type" value="Genomic_DNA"/>
</dbReference>
<keyword evidence="4 9" id="KW-0378">Hydrolase</keyword>
<dbReference type="HAMAP" id="MF_01924">
    <property type="entry name" value="A_A_dipeptidase"/>
    <property type="match status" value="1"/>
</dbReference>
<gene>
    <name evidence="10" type="ORF">HYN59_17850</name>
</gene>
<feature type="binding site" evidence="9">
    <location>
        <position position="205"/>
    </location>
    <ligand>
        <name>Zn(2+)</name>
        <dbReference type="ChEBI" id="CHEBI:29105"/>
        <note>catalytic</note>
    </ligand>
</feature>
<dbReference type="EC" id="3.4.13.22" evidence="9"/>
<dbReference type="GO" id="GO:0008237">
    <property type="term" value="F:metallopeptidase activity"/>
    <property type="evidence" value="ECO:0007669"/>
    <property type="project" value="UniProtKB-KW"/>
</dbReference>
<dbReference type="OrthoDB" id="9801430at2"/>
<feature type="site" description="Transition state stabilizer" evidence="9">
    <location>
        <position position="111"/>
    </location>
</feature>
<proteinExistence type="inferred from homology"/>
<dbReference type="PANTHER" id="PTHR43126:SF1">
    <property type="entry name" value="D-ALANYL-D-ALANINE DIPEPTIDASE"/>
    <property type="match status" value="1"/>
</dbReference>
<keyword evidence="5 9" id="KW-0862">Zinc</keyword>
<keyword evidence="11" id="KW-1185">Reference proteome</keyword>
<dbReference type="SUPFAM" id="SSF55166">
    <property type="entry name" value="Hedgehog/DD-peptidase"/>
    <property type="match status" value="1"/>
</dbReference>
<dbReference type="GO" id="GO:0006508">
    <property type="term" value="P:proteolysis"/>
    <property type="evidence" value="ECO:0007669"/>
    <property type="project" value="UniProtKB-KW"/>
</dbReference>
<protein>
    <recommendedName>
        <fullName evidence="9">D-alanyl-D-alanine dipeptidase</fullName>
        <shortName evidence="9">D-Ala-D-Ala dipeptidase</shortName>
        <ecNumber evidence="9">3.4.13.22</ecNumber>
    </recommendedName>
</protein>
<evidence type="ECO:0000256" key="4">
    <source>
        <dbReference type="ARBA" id="ARBA00022801"/>
    </source>
</evidence>
<dbReference type="InterPro" id="IPR000755">
    <property type="entry name" value="A_A_dipeptidase"/>
</dbReference>
<dbReference type="Gene3D" id="3.30.1380.10">
    <property type="match status" value="1"/>
</dbReference>
<evidence type="ECO:0000256" key="5">
    <source>
        <dbReference type="ARBA" id="ARBA00022833"/>
    </source>
</evidence>
<name>A0A2S1R2L3_9FLAO</name>
<keyword evidence="2 9" id="KW-0645">Protease</keyword>
<evidence type="ECO:0000256" key="1">
    <source>
        <dbReference type="ARBA" id="ARBA00001362"/>
    </source>
</evidence>
<dbReference type="CDD" id="cd14840">
    <property type="entry name" value="D-Ala-D-Ala_dipeptidase_Aad"/>
    <property type="match status" value="1"/>
</dbReference>
<keyword evidence="8" id="KW-0961">Cell wall biogenesis/degradation</keyword>
<dbReference type="PANTHER" id="PTHR43126">
    <property type="entry name" value="D-ALANYL-D-ALANINE DIPEPTIDASE"/>
    <property type="match status" value="1"/>
</dbReference>
<dbReference type="Proteomes" id="UP000244929">
    <property type="component" value="Chromosome"/>
</dbReference>
<dbReference type="GO" id="GO:0071555">
    <property type="term" value="P:cell wall organization"/>
    <property type="evidence" value="ECO:0007669"/>
    <property type="project" value="UniProtKB-KW"/>
</dbReference>
<dbReference type="Pfam" id="PF01427">
    <property type="entry name" value="Peptidase_M15"/>
    <property type="match status" value="1"/>
</dbReference>
<evidence type="ECO:0000313" key="11">
    <source>
        <dbReference type="Proteomes" id="UP000244929"/>
    </source>
</evidence>
<keyword evidence="3 9" id="KW-0479">Metal-binding</keyword>
<evidence type="ECO:0000313" key="10">
    <source>
        <dbReference type="EMBL" id="AWH86857.1"/>
    </source>
</evidence>
<dbReference type="RefSeq" id="WP_108779577.1">
    <property type="nucleotide sequence ID" value="NZ_CP029186.1"/>
</dbReference>
<organism evidence="10 11">
    <name type="scientific">Flavobacterium album</name>
    <dbReference type="NCBI Taxonomy" id="2175091"/>
    <lineage>
        <taxon>Bacteria</taxon>
        <taxon>Pseudomonadati</taxon>
        <taxon>Bacteroidota</taxon>
        <taxon>Flavobacteriia</taxon>
        <taxon>Flavobacteriales</taxon>
        <taxon>Flavobacteriaceae</taxon>
        <taxon>Flavobacterium</taxon>
    </lineage>
</organism>
<dbReference type="KEGG" id="falb:HYN59_17850"/>
<evidence type="ECO:0000256" key="3">
    <source>
        <dbReference type="ARBA" id="ARBA00022723"/>
    </source>
</evidence>
<evidence type="ECO:0000256" key="9">
    <source>
        <dbReference type="HAMAP-Rule" id="MF_01924"/>
    </source>
</evidence>
<dbReference type="GO" id="GO:0008270">
    <property type="term" value="F:zinc ion binding"/>
    <property type="evidence" value="ECO:0007669"/>
    <property type="project" value="UniProtKB-UniRule"/>
</dbReference>
<comment type="cofactor">
    <cofactor evidence="9">
        <name>Zn(2+)</name>
        <dbReference type="ChEBI" id="CHEBI:29105"/>
    </cofactor>
    <text evidence="9">Binds 1 zinc ion per subunit.</text>
</comment>
<dbReference type="AlphaFoldDB" id="A0A2S1R2L3"/>
<evidence type="ECO:0000256" key="8">
    <source>
        <dbReference type="ARBA" id="ARBA00023316"/>
    </source>
</evidence>
<feature type="binding site" evidence="9">
    <location>
        <position position="145"/>
    </location>
    <ligand>
        <name>Zn(2+)</name>
        <dbReference type="ChEBI" id="CHEBI:29105"/>
        <note>catalytic</note>
    </ligand>
</feature>
<keyword evidence="6 9" id="KW-0224">Dipeptidase</keyword>
<comment type="similarity">
    <text evidence="9">Belongs to the peptidase M15D family.</text>
</comment>
<reference evidence="10 11" key="1">
    <citation type="submission" date="2018-04" db="EMBL/GenBank/DDBJ databases">
        <title>Genome sequencing of Flavobacterium sp. HYN0059.</title>
        <authorList>
            <person name="Yi H."/>
            <person name="Baek C."/>
        </authorList>
    </citation>
    <scope>NUCLEOTIDE SEQUENCE [LARGE SCALE GENOMIC DNA]</scope>
    <source>
        <strain evidence="10 11">HYN0059</strain>
    </source>
</reference>
<accession>A0A2S1R2L3</accession>
<comment type="catalytic activity">
    <reaction evidence="1 9">
        <text>D-alanyl-D-alanine + H2O = 2 D-alanine</text>
        <dbReference type="Rhea" id="RHEA:20661"/>
        <dbReference type="ChEBI" id="CHEBI:15377"/>
        <dbReference type="ChEBI" id="CHEBI:57416"/>
        <dbReference type="ChEBI" id="CHEBI:57822"/>
        <dbReference type="EC" id="3.4.13.22"/>
    </reaction>
</comment>
<keyword evidence="7 9" id="KW-0482">Metalloprotease</keyword>
<comment type="function">
    <text evidence="9">Catalyzes hydrolysis of the D-alanyl-D-alanine dipeptide.</text>
</comment>
<evidence type="ECO:0000256" key="7">
    <source>
        <dbReference type="ARBA" id="ARBA00023049"/>
    </source>
</evidence>